<name>A0A917V117_9BACI</name>
<reference evidence="2" key="1">
    <citation type="journal article" date="2014" name="Int. J. Syst. Evol. Microbiol.">
        <title>Complete genome sequence of Corynebacterium casei LMG S-19264T (=DSM 44701T), isolated from a smear-ripened cheese.</title>
        <authorList>
            <consortium name="US DOE Joint Genome Institute (JGI-PGF)"/>
            <person name="Walter F."/>
            <person name="Albersmeier A."/>
            <person name="Kalinowski J."/>
            <person name="Ruckert C."/>
        </authorList>
    </citation>
    <scope>NUCLEOTIDE SEQUENCE</scope>
    <source>
        <strain evidence="2">JCM 12580</strain>
    </source>
</reference>
<dbReference type="Proteomes" id="UP000658382">
    <property type="component" value="Unassembled WGS sequence"/>
</dbReference>
<proteinExistence type="predicted"/>
<reference evidence="2" key="2">
    <citation type="submission" date="2020-09" db="EMBL/GenBank/DDBJ databases">
        <authorList>
            <person name="Sun Q."/>
            <person name="Ohkuma M."/>
        </authorList>
    </citation>
    <scope>NUCLEOTIDE SEQUENCE</scope>
    <source>
        <strain evidence="2">JCM 12580</strain>
    </source>
</reference>
<evidence type="ECO:0000256" key="1">
    <source>
        <dbReference type="SAM" id="Coils"/>
    </source>
</evidence>
<protein>
    <submittedName>
        <fullName evidence="2">Uncharacterized protein</fullName>
    </submittedName>
</protein>
<keyword evidence="1" id="KW-0175">Coiled coil</keyword>
<organism evidence="2 3">
    <name type="scientific">Lentibacillus kapialis</name>
    <dbReference type="NCBI Taxonomy" id="340214"/>
    <lineage>
        <taxon>Bacteria</taxon>
        <taxon>Bacillati</taxon>
        <taxon>Bacillota</taxon>
        <taxon>Bacilli</taxon>
        <taxon>Bacillales</taxon>
        <taxon>Bacillaceae</taxon>
        <taxon>Lentibacillus</taxon>
    </lineage>
</organism>
<keyword evidence="3" id="KW-1185">Reference proteome</keyword>
<dbReference type="RefSeq" id="WP_188634089.1">
    <property type="nucleotide sequence ID" value="NZ_BMNQ01000070.1"/>
</dbReference>
<dbReference type="AlphaFoldDB" id="A0A917V117"/>
<comment type="caution">
    <text evidence="2">The sequence shown here is derived from an EMBL/GenBank/DDBJ whole genome shotgun (WGS) entry which is preliminary data.</text>
</comment>
<dbReference type="EMBL" id="BMNQ01000070">
    <property type="protein sequence ID" value="GGK06830.1"/>
    <property type="molecule type" value="Genomic_DNA"/>
</dbReference>
<accession>A0A917V117</accession>
<evidence type="ECO:0000313" key="2">
    <source>
        <dbReference type="EMBL" id="GGK06830.1"/>
    </source>
</evidence>
<evidence type="ECO:0000313" key="3">
    <source>
        <dbReference type="Proteomes" id="UP000658382"/>
    </source>
</evidence>
<feature type="coiled-coil region" evidence="1">
    <location>
        <begin position="74"/>
        <end position="101"/>
    </location>
</feature>
<gene>
    <name evidence="2" type="ORF">GCM10007063_31720</name>
</gene>
<sequence>MQGNDHSITVTEQLLDSEDFSGKKGILKRHTEKINECDMDFFKRVDSIIVNEDQKGKIIDSMLDETKKLKRQNLDLIEDVNQQINKTVAKLNEQAEEMKTQRMTIRYRDNI</sequence>